<dbReference type="PANTHER" id="PTHR13355:SF11">
    <property type="entry name" value="GLUCOSAMINE 6-PHOSPHATE N-ACETYLTRANSFERASE"/>
    <property type="match status" value="1"/>
</dbReference>
<dbReference type="EMBL" id="CP019650">
    <property type="protein sequence ID" value="AQQ67702.1"/>
    <property type="molecule type" value="Genomic_DNA"/>
</dbReference>
<dbReference type="SUPFAM" id="SSF55729">
    <property type="entry name" value="Acyl-CoA N-acyltransferases (Nat)"/>
    <property type="match status" value="1"/>
</dbReference>
<evidence type="ECO:0000313" key="2">
    <source>
        <dbReference type="EMBL" id="AQQ67702.1"/>
    </source>
</evidence>
<reference evidence="2" key="1">
    <citation type="submission" date="2017-02" db="EMBL/GenBank/DDBJ databases">
        <title>Genome of Microbulbifer agarilyticus GP101.</title>
        <authorList>
            <person name="Jung J."/>
            <person name="Bae S.S."/>
            <person name="Baek K."/>
        </authorList>
    </citation>
    <scope>NUCLEOTIDE SEQUENCE [LARGE SCALE GENOMIC DNA]</scope>
    <source>
        <strain evidence="2">GP101</strain>
    </source>
</reference>
<dbReference type="STRING" id="260552.Mag101_08665"/>
<dbReference type="CDD" id="cd04301">
    <property type="entry name" value="NAT_SF"/>
    <property type="match status" value="1"/>
</dbReference>
<dbReference type="Proteomes" id="UP000188219">
    <property type="component" value="Chromosome"/>
</dbReference>
<gene>
    <name evidence="2" type="ORF">Mag101_08665</name>
</gene>
<evidence type="ECO:0000313" key="3">
    <source>
        <dbReference type="Proteomes" id="UP000188219"/>
    </source>
</evidence>
<dbReference type="InterPro" id="IPR000182">
    <property type="entry name" value="GNAT_dom"/>
</dbReference>
<protein>
    <submittedName>
        <fullName evidence="2">GNAT family N-acetyltransferase</fullName>
    </submittedName>
</protein>
<name>A0A1Q2M665_9GAMM</name>
<dbReference type="Pfam" id="PF13673">
    <property type="entry name" value="Acetyltransf_10"/>
    <property type="match status" value="1"/>
</dbReference>
<proteinExistence type="predicted"/>
<dbReference type="Gene3D" id="3.40.630.30">
    <property type="match status" value="1"/>
</dbReference>
<dbReference type="AlphaFoldDB" id="A0A1Q2M665"/>
<dbReference type="eggNOG" id="COG2153">
    <property type="taxonomic scope" value="Bacteria"/>
</dbReference>
<dbReference type="GO" id="GO:0004343">
    <property type="term" value="F:glucosamine 6-phosphate N-acetyltransferase activity"/>
    <property type="evidence" value="ECO:0007669"/>
    <property type="project" value="TreeGrafter"/>
</dbReference>
<accession>A0A1Q2M665</accession>
<dbReference type="InterPro" id="IPR039143">
    <property type="entry name" value="GNPNAT1-like"/>
</dbReference>
<dbReference type="RefSeq" id="WP_077403545.1">
    <property type="nucleotide sequence ID" value="NZ_CP019650.1"/>
</dbReference>
<dbReference type="InterPro" id="IPR016181">
    <property type="entry name" value="Acyl_CoA_acyltransferase"/>
</dbReference>
<dbReference type="PROSITE" id="PS51186">
    <property type="entry name" value="GNAT"/>
    <property type="match status" value="1"/>
</dbReference>
<feature type="domain" description="N-acetyltransferase" evidence="1">
    <location>
        <begin position="3"/>
        <end position="140"/>
    </location>
</feature>
<sequence>MSLFVRLADWHTDRNAIRGIRQKVFVEEQNVPPELEWDELEETAQHFLVYHDSKAIGTGRLTGGGKIGRMAIQREARGHGAGLELLRRICKFAGLSGQKNVYLNAQVHAIPFYEKAGFVPVGDEFMEAAIPHVRMERTLNDSEPSENLDDWNR</sequence>
<dbReference type="OrthoDB" id="9796171at2"/>
<organism evidence="2 3">
    <name type="scientific">Microbulbifer agarilyticus</name>
    <dbReference type="NCBI Taxonomy" id="260552"/>
    <lineage>
        <taxon>Bacteria</taxon>
        <taxon>Pseudomonadati</taxon>
        <taxon>Pseudomonadota</taxon>
        <taxon>Gammaproteobacteria</taxon>
        <taxon>Cellvibrionales</taxon>
        <taxon>Microbulbiferaceae</taxon>
        <taxon>Microbulbifer</taxon>
    </lineage>
</organism>
<dbReference type="PANTHER" id="PTHR13355">
    <property type="entry name" value="GLUCOSAMINE 6-PHOSPHATE N-ACETYLTRANSFERASE"/>
    <property type="match status" value="1"/>
</dbReference>
<dbReference type="KEGG" id="maga:Mag101_08665"/>
<evidence type="ECO:0000259" key="1">
    <source>
        <dbReference type="PROSITE" id="PS51186"/>
    </source>
</evidence>
<keyword evidence="3" id="KW-1185">Reference proteome</keyword>